<feature type="transmembrane region" description="Helical" evidence="1">
    <location>
        <begin position="32"/>
        <end position="49"/>
    </location>
</feature>
<keyword evidence="1" id="KW-0812">Transmembrane</keyword>
<dbReference type="InterPro" id="IPR032834">
    <property type="entry name" value="NatK-like_C"/>
</dbReference>
<evidence type="ECO:0000256" key="1">
    <source>
        <dbReference type="SAM" id="Phobius"/>
    </source>
</evidence>
<organism evidence="3 4">
    <name type="scientific">Microbacterium paludicola</name>
    <dbReference type="NCBI Taxonomy" id="300019"/>
    <lineage>
        <taxon>Bacteria</taxon>
        <taxon>Bacillati</taxon>
        <taxon>Actinomycetota</taxon>
        <taxon>Actinomycetes</taxon>
        <taxon>Micrococcales</taxon>
        <taxon>Microbacteriaceae</taxon>
        <taxon>Microbacterium</taxon>
    </lineage>
</organism>
<protein>
    <submittedName>
        <fullName evidence="3">GHKL domain-containing protein</fullName>
    </submittedName>
</protein>
<accession>A0A4Y9FPK0</accession>
<dbReference type="Gene3D" id="3.30.565.10">
    <property type="entry name" value="Histidine kinase-like ATPase, C-terminal domain"/>
    <property type="match status" value="1"/>
</dbReference>
<feature type="transmembrane region" description="Helical" evidence="1">
    <location>
        <begin position="82"/>
        <end position="102"/>
    </location>
</feature>
<proteinExistence type="predicted"/>
<feature type="transmembrane region" description="Helical" evidence="1">
    <location>
        <begin position="188"/>
        <end position="210"/>
    </location>
</feature>
<dbReference type="CDD" id="cd16935">
    <property type="entry name" value="HATPase_AgrC-ComD-like"/>
    <property type="match status" value="1"/>
</dbReference>
<feature type="transmembrane region" description="Helical" evidence="1">
    <location>
        <begin position="56"/>
        <end position="76"/>
    </location>
</feature>
<reference evidence="3 4" key="1">
    <citation type="submission" date="2019-03" db="EMBL/GenBank/DDBJ databases">
        <title>Diversity of the mouse oral microbiome.</title>
        <authorList>
            <person name="Joseph S."/>
            <person name="Aduse-Opoku J."/>
            <person name="Curtis M."/>
            <person name="Wade W."/>
            <person name="Hashim A."/>
        </authorList>
    </citation>
    <scope>NUCLEOTIDE SEQUENCE [LARGE SCALE GENOMIC DNA]</scope>
    <source>
        <strain evidence="3 4">P1012</strain>
    </source>
</reference>
<dbReference type="EMBL" id="SPQB01000066">
    <property type="protein sequence ID" value="TFU30188.1"/>
    <property type="molecule type" value="Genomic_DNA"/>
</dbReference>
<dbReference type="InterPro" id="IPR036890">
    <property type="entry name" value="HATPase_C_sf"/>
</dbReference>
<dbReference type="Pfam" id="PF14501">
    <property type="entry name" value="HATPase_c_5"/>
    <property type="match status" value="1"/>
</dbReference>
<gene>
    <name evidence="3" type="ORF">E4U02_14970</name>
</gene>
<feature type="domain" description="Sensor histidine kinase NatK-like C-terminal" evidence="2">
    <location>
        <begin position="355"/>
        <end position="457"/>
    </location>
</feature>
<dbReference type="OrthoDB" id="9813149at2"/>
<evidence type="ECO:0000313" key="3">
    <source>
        <dbReference type="EMBL" id="TFU30188.1"/>
    </source>
</evidence>
<keyword evidence="1" id="KW-0472">Membrane</keyword>
<name>A0A4Y9FPK0_9MICO</name>
<evidence type="ECO:0000313" key="4">
    <source>
        <dbReference type="Proteomes" id="UP000298358"/>
    </source>
</evidence>
<sequence length="459" mass="50016">MMSLDVVLAAIGPAAIVLPAQDGTLADIPRPYTALAEWAACLVFVLILGRRMRWPGTLALAAGALVALLGVQQLAGALPLSLWLPGMLLAAATMFGFLIAAVRIDAVAAGFITARAFMLAELTASLHWQLDAFYFHGAVGAPEALAGGGAARILLFVAVYVALPLIAWTAERRHLPRGGRFTATWRDLAAALAIAAATFGISNLSFLTPATPFSGRLGQEVLYIRTLVDLCGCIALYLQQEQRREMEVRRENEAMGALLRGQHDQYRVARRAIEDVDRKYHDMKHHLQAVRAETDADTRQRLLEELEESVSGFGAHLRTGNAVLDAVVTGKQMYAAEHEVTMSVVADGRLLDHLRLLDVTSLVGNALDNAIEATRRLPDRDRRVVRMALFAQDDWIMLRFENTYDGILQCDGEKLLTRKGDGHGLGLRSIEQTAETYGGSVSIAADDAWFSLRVLLPRG</sequence>
<keyword evidence="1" id="KW-1133">Transmembrane helix</keyword>
<comment type="caution">
    <text evidence="3">The sequence shown here is derived from an EMBL/GenBank/DDBJ whole genome shotgun (WGS) entry which is preliminary data.</text>
</comment>
<keyword evidence="4" id="KW-1185">Reference proteome</keyword>
<evidence type="ECO:0000259" key="2">
    <source>
        <dbReference type="Pfam" id="PF14501"/>
    </source>
</evidence>
<dbReference type="AlphaFoldDB" id="A0A4Y9FPK0"/>
<feature type="transmembrane region" description="Helical" evidence="1">
    <location>
        <begin position="109"/>
        <end position="130"/>
    </location>
</feature>
<dbReference type="Proteomes" id="UP000298358">
    <property type="component" value="Unassembled WGS sequence"/>
</dbReference>
<dbReference type="SUPFAM" id="SSF55874">
    <property type="entry name" value="ATPase domain of HSP90 chaperone/DNA topoisomerase II/histidine kinase"/>
    <property type="match status" value="1"/>
</dbReference>
<feature type="transmembrane region" description="Helical" evidence="1">
    <location>
        <begin position="150"/>
        <end position="168"/>
    </location>
</feature>